<gene>
    <name evidence="2" type="ORF">CIG1485E_1677</name>
</gene>
<feature type="transmembrane region" description="Helical" evidence="1">
    <location>
        <begin position="322"/>
        <end position="341"/>
    </location>
</feature>
<feature type="transmembrane region" description="Helical" evidence="1">
    <location>
        <begin position="623"/>
        <end position="642"/>
    </location>
</feature>
<dbReference type="KEGG" id="caj:CIG1485E_1677"/>
<evidence type="ECO:0000313" key="3">
    <source>
        <dbReference type="Proteomes" id="UP000028486"/>
    </source>
</evidence>
<feature type="transmembrane region" description="Helical" evidence="1">
    <location>
        <begin position="257"/>
        <end position="277"/>
    </location>
</feature>
<evidence type="ECO:0000256" key="1">
    <source>
        <dbReference type="SAM" id="Phobius"/>
    </source>
</evidence>
<feature type="transmembrane region" description="Helical" evidence="1">
    <location>
        <begin position="599"/>
        <end position="617"/>
    </location>
</feature>
<feature type="transmembrane region" description="Helical" evidence="1">
    <location>
        <begin position="573"/>
        <end position="592"/>
    </location>
</feature>
<dbReference type="EMBL" id="CP009043">
    <property type="protein sequence ID" value="AII15486.1"/>
    <property type="molecule type" value="Genomic_DNA"/>
</dbReference>
<organism evidence="2 3">
    <name type="scientific">Campylobacter iguaniorum</name>
    <dbReference type="NCBI Taxonomy" id="1244531"/>
    <lineage>
        <taxon>Bacteria</taxon>
        <taxon>Pseudomonadati</taxon>
        <taxon>Campylobacterota</taxon>
        <taxon>Epsilonproteobacteria</taxon>
        <taxon>Campylobacterales</taxon>
        <taxon>Campylobacteraceae</taxon>
        <taxon>Campylobacter</taxon>
    </lineage>
</organism>
<dbReference type="OrthoDB" id="5361668at2"/>
<keyword evidence="1" id="KW-0812">Transmembrane</keyword>
<feature type="transmembrane region" description="Helical" evidence="1">
    <location>
        <begin position="207"/>
        <end position="224"/>
    </location>
</feature>
<feature type="transmembrane region" description="Helical" evidence="1">
    <location>
        <begin position="654"/>
        <end position="673"/>
    </location>
</feature>
<keyword evidence="1" id="KW-1133">Transmembrane helix</keyword>
<dbReference type="Gene3D" id="1.20.1640.10">
    <property type="entry name" value="Multidrug efflux transporter AcrB transmembrane domain"/>
    <property type="match status" value="1"/>
</dbReference>
<dbReference type="eggNOG" id="COG4258">
    <property type="taxonomic scope" value="Bacteria"/>
</dbReference>
<sequence>MRVIFGVIFAIFSLFIWQNLAKINTDIFSLLELKFDNGEEKIIANFNSKNDFFILFKDIKDKYFIENLVDNSNLLYKNEPNIANLSSHILALADINLINTLKSDPNLFFDDSIKNIFSPFRILPLSSDFFGFVRGLDLSFGAKFDPKTKLLKTENFYLMSYQVKSNYSYEKLLNLASELKQKDEIYLSSPFLFQAYSKKTAIEQSSYLGAISLVLSILFIWFAFGNFRAFYMIFIVAFSLVCGLFGTLLVLDSLHVLTLVISTSLIGLILDYPLHFLSSNTGKKIQISDIKCVRKTLFIAFFVTAFGYGIFLFSPMGFLHEIAIFSLFSLIGALLGTYFLFPNLIKDEIFYSHKRFDKLLDFWILACKTVLKNIKFIAAFAAIFTMIGIYKIATSNLSDDIKNYSVAPTWMLEHSMVFAKEMDLVGSKFIIVSQNQSKDLVESLGNLIEKPFFVSKFFNEIWLQNEIKDELAKAQNDKKIVQKYENIGILQSDLQSEFHKIISQKSLSPQEVCLELLGVKCDNFFADNKEIIYIAKATQNAEFDAILDKFGANYSDYVKNINSSFIDIKLNAVILKICGFVFCFLALWALLGLKTSVKINFIVIWVSLFCLSFFAIFGFEINIFTIFGLILGSAVGIDYMLFACDLKMHFKNRILGIISASVTSIFSFGVLALSPTSAVFSFGLSVFLSVFLASLCACLLTLRSAK</sequence>
<feature type="transmembrane region" description="Helical" evidence="1">
    <location>
        <begin position="297"/>
        <end position="316"/>
    </location>
</feature>
<dbReference type="HOGENOM" id="CLU_017576_0_1_7"/>
<reference evidence="3" key="1">
    <citation type="journal article" date="2014" name="Genome Announc.">
        <title>Complete Genome Sequence of Campylobacter iguaniorum Strain 1485ET, Isolated from a Bearded Dragon (Pogona vitticeps).</title>
        <authorList>
            <person name="Gilbert M.J."/>
            <person name="Miller W.G."/>
            <person name="Yee E."/>
            <person name="Kik M."/>
            <person name="Wagenaar J.A."/>
            <person name="Duim B."/>
        </authorList>
    </citation>
    <scope>NUCLEOTIDE SEQUENCE [LARGE SCALE GENOMIC DNA]</scope>
    <source>
        <strain evidence="3">1485E</strain>
    </source>
</reference>
<feature type="transmembrane region" description="Helical" evidence="1">
    <location>
        <begin position="679"/>
        <end position="702"/>
    </location>
</feature>
<feature type="transmembrane region" description="Helical" evidence="1">
    <location>
        <begin position="362"/>
        <end position="390"/>
    </location>
</feature>
<dbReference type="Proteomes" id="UP000028486">
    <property type="component" value="Chromosome"/>
</dbReference>
<keyword evidence="1" id="KW-0472">Membrane</keyword>
<dbReference type="SUPFAM" id="SSF82866">
    <property type="entry name" value="Multidrug efflux transporter AcrB transmembrane domain"/>
    <property type="match status" value="2"/>
</dbReference>
<feature type="transmembrane region" description="Helical" evidence="1">
    <location>
        <begin position="231"/>
        <end position="251"/>
    </location>
</feature>
<protein>
    <submittedName>
        <fullName evidence="2">Membrane protein, putative transporter</fullName>
    </submittedName>
</protein>
<name>A0A076FC14_9BACT</name>
<accession>A0A076FC14</accession>
<dbReference type="AlphaFoldDB" id="A0A076FC14"/>
<proteinExistence type="predicted"/>
<keyword evidence="3" id="KW-1185">Reference proteome</keyword>
<dbReference type="RefSeq" id="WP_038455390.1">
    <property type="nucleotide sequence ID" value="NZ_CP009043.1"/>
</dbReference>
<evidence type="ECO:0000313" key="2">
    <source>
        <dbReference type="EMBL" id="AII15486.1"/>
    </source>
</evidence>